<comment type="similarity">
    <text evidence="2">Belongs to the binding-protein-dependent transport system permease family. FecCD subfamily.</text>
</comment>
<dbReference type="Proteomes" id="UP000271587">
    <property type="component" value="Chromosome"/>
</dbReference>
<dbReference type="OrthoDB" id="4455417at2"/>
<dbReference type="PANTHER" id="PTHR30472:SF24">
    <property type="entry name" value="FERRIC ENTEROBACTIN TRANSPORT SYSTEM PERMEASE PROTEIN FEPG"/>
    <property type="match status" value="1"/>
</dbReference>
<feature type="transmembrane region" description="Helical" evidence="9">
    <location>
        <begin position="305"/>
        <end position="324"/>
    </location>
</feature>
<keyword evidence="7 9" id="KW-0472">Membrane</keyword>
<sequence>MTPTTKQRPKPQAKAGAPLGKSPWRVHSTSWWSFRFHGSTALLILIALGLSAAVAVFAMTIGDVPLAAKDVLTALWSQADAKTEFVVFRLRLPRLLLGFLVGMALAMSGAIFQGVTRNDLVAPDIIGVTSGAGAAGFIWILITHNIAFLPVVVFIGAVATTMAVYFLAKRGNLDPARLVLVGIGMQTLLGAAEAYMVRRFPIQDVVWADNLLIGSLSRASWSDVSLIALGLVVALPIALARINALRLIALGEDVAATSGIHVERTRLVLICVGCWLAAIAVSVAGLIGFVALVVPHIVRLMVGQITALSLLLTGIVGGLLTIIADVVGAHFMPVPVPVSVVIAAIGAPYFLIVFTLFQRRR</sequence>
<gene>
    <name evidence="10" type="primary">yfhA</name>
    <name evidence="10" type="ORF">CGERO_02340</name>
</gene>
<dbReference type="CDD" id="cd06550">
    <property type="entry name" value="TM_ABC_iron-siderophores_like"/>
    <property type="match status" value="1"/>
</dbReference>
<dbReference type="KEGG" id="cgk:CGERO_02340"/>
<feature type="transmembrane region" description="Helical" evidence="9">
    <location>
        <begin position="124"/>
        <end position="142"/>
    </location>
</feature>
<dbReference type="InterPro" id="IPR037294">
    <property type="entry name" value="ABC_BtuC-like"/>
</dbReference>
<dbReference type="InterPro" id="IPR000522">
    <property type="entry name" value="ABC_transptr_permease_BtuC"/>
</dbReference>
<dbReference type="GO" id="GO:0033214">
    <property type="term" value="P:siderophore-iron import into cell"/>
    <property type="evidence" value="ECO:0007669"/>
    <property type="project" value="TreeGrafter"/>
</dbReference>
<keyword evidence="6 9" id="KW-1133">Transmembrane helix</keyword>
<feature type="transmembrane region" description="Helical" evidence="9">
    <location>
        <begin position="226"/>
        <end position="247"/>
    </location>
</feature>
<feature type="region of interest" description="Disordered" evidence="8">
    <location>
        <begin position="1"/>
        <end position="22"/>
    </location>
</feature>
<name>A0A3G6IYL6_9CORY</name>
<evidence type="ECO:0000313" key="11">
    <source>
        <dbReference type="Proteomes" id="UP000271587"/>
    </source>
</evidence>
<proteinExistence type="inferred from homology"/>
<dbReference type="Pfam" id="PF01032">
    <property type="entry name" value="FecCD"/>
    <property type="match status" value="1"/>
</dbReference>
<keyword evidence="4" id="KW-1003">Cell membrane</keyword>
<comment type="subcellular location">
    <subcellularLocation>
        <location evidence="1">Cell membrane</location>
        <topology evidence="1">Multi-pass membrane protein</topology>
    </subcellularLocation>
</comment>
<feature type="transmembrane region" description="Helical" evidence="9">
    <location>
        <begin position="336"/>
        <end position="357"/>
    </location>
</feature>
<evidence type="ECO:0000313" key="10">
    <source>
        <dbReference type="EMBL" id="AZA10792.1"/>
    </source>
</evidence>
<dbReference type="RefSeq" id="WP_123933284.1">
    <property type="nucleotide sequence ID" value="NZ_CP033897.1"/>
</dbReference>
<evidence type="ECO:0000256" key="7">
    <source>
        <dbReference type="ARBA" id="ARBA00023136"/>
    </source>
</evidence>
<evidence type="ECO:0000256" key="1">
    <source>
        <dbReference type="ARBA" id="ARBA00004651"/>
    </source>
</evidence>
<evidence type="ECO:0000256" key="3">
    <source>
        <dbReference type="ARBA" id="ARBA00022448"/>
    </source>
</evidence>
<evidence type="ECO:0000256" key="9">
    <source>
        <dbReference type="SAM" id="Phobius"/>
    </source>
</evidence>
<keyword evidence="3" id="KW-0813">Transport</keyword>
<feature type="transmembrane region" description="Helical" evidence="9">
    <location>
        <begin position="148"/>
        <end position="168"/>
    </location>
</feature>
<accession>A0A3G6IYL6</accession>
<keyword evidence="5 9" id="KW-0812">Transmembrane</keyword>
<dbReference type="GO" id="GO:0005886">
    <property type="term" value="C:plasma membrane"/>
    <property type="evidence" value="ECO:0007669"/>
    <property type="project" value="UniProtKB-SubCell"/>
</dbReference>
<feature type="transmembrane region" description="Helical" evidence="9">
    <location>
        <begin position="41"/>
        <end position="62"/>
    </location>
</feature>
<protein>
    <submittedName>
        <fullName evidence="10">Putative siderophore transport system permease protein YfhA</fullName>
    </submittedName>
</protein>
<feature type="transmembrane region" description="Helical" evidence="9">
    <location>
        <begin position="95"/>
        <end position="112"/>
    </location>
</feature>
<dbReference type="AlphaFoldDB" id="A0A3G6IYL6"/>
<dbReference type="SUPFAM" id="SSF81345">
    <property type="entry name" value="ABC transporter involved in vitamin B12 uptake, BtuC"/>
    <property type="match status" value="1"/>
</dbReference>
<evidence type="ECO:0000256" key="8">
    <source>
        <dbReference type="SAM" id="MobiDB-lite"/>
    </source>
</evidence>
<evidence type="ECO:0000256" key="5">
    <source>
        <dbReference type="ARBA" id="ARBA00022692"/>
    </source>
</evidence>
<evidence type="ECO:0000256" key="2">
    <source>
        <dbReference type="ARBA" id="ARBA00007935"/>
    </source>
</evidence>
<organism evidence="10 11">
    <name type="scientific">Corynebacterium gerontici</name>
    <dbReference type="NCBI Taxonomy" id="2079234"/>
    <lineage>
        <taxon>Bacteria</taxon>
        <taxon>Bacillati</taxon>
        <taxon>Actinomycetota</taxon>
        <taxon>Actinomycetes</taxon>
        <taxon>Mycobacteriales</taxon>
        <taxon>Corynebacteriaceae</taxon>
        <taxon>Corynebacterium</taxon>
    </lineage>
</organism>
<keyword evidence="11" id="KW-1185">Reference proteome</keyword>
<dbReference type="PANTHER" id="PTHR30472">
    <property type="entry name" value="FERRIC ENTEROBACTIN TRANSPORT SYSTEM PERMEASE PROTEIN"/>
    <property type="match status" value="1"/>
</dbReference>
<evidence type="ECO:0000256" key="4">
    <source>
        <dbReference type="ARBA" id="ARBA00022475"/>
    </source>
</evidence>
<dbReference type="Gene3D" id="1.10.3470.10">
    <property type="entry name" value="ABC transporter involved in vitamin B12 uptake, BtuC"/>
    <property type="match status" value="1"/>
</dbReference>
<reference evidence="10 11" key="1">
    <citation type="submission" date="2018-11" db="EMBL/GenBank/DDBJ databases">
        <authorList>
            <person name="Kleinhagauer T."/>
            <person name="Glaeser S.P."/>
            <person name="Spergser J."/>
            <person name="Ruckert C."/>
            <person name="Kaempfer P."/>
            <person name="Busse H.-J."/>
        </authorList>
    </citation>
    <scope>NUCLEOTIDE SEQUENCE [LARGE SCALE GENOMIC DNA]</scope>
    <source>
        <strain evidence="10 11">W8</strain>
    </source>
</reference>
<feature type="transmembrane region" description="Helical" evidence="9">
    <location>
        <begin position="267"/>
        <end position="293"/>
    </location>
</feature>
<evidence type="ECO:0000256" key="6">
    <source>
        <dbReference type="ARBA" id="ARBA00022989"/>
    </source>
</evidence>
<dbReference type="GO" id="GO:0022857">
    <property type="term" value="F:transmembrane transporter activity"/>
    <property type="evidence" value="ECO:0007669"/>
    <property type="project" value="InterPro"/>
</dbReference>
<dbReference type="EMBL" id="CP033897">
    <property type="protein sequence ID" value="AZA10792.1"/>
    <property type="molecule type" value="Genomic_DNA"/>
</dbReference>